<keyword evidence="1" id="KW-0732">Signal</keyword>
<dbReference type="RefSeq" id="WP_221028939.1">
    <property type="nucleotide sequence ID" value="NZ_CP139781.1"/>
</dbReference>
<dbReference type="Pfam" id="PF11306">
    <property type="entry name" value="DUF3108"/>
    <property type="match status" value="1"/>
</dbReference>
<reference evidence="2 3" key="1">
    <citation type="submission" date="2021-08" db="EMBL/GenBank/DDBJ databases">
        <authorList>
            <person name="Zhang D."/>
            <person name="Zhang A."/>
            <person name="Wang L."/>
        </authorList>
    </citation>
    <scope>NUCLEOTIDE SEQUENCE [LARGE SCALE GENOMIC DNA]</scope>
    <source>
        <strain evidence="2 3">WL0086</strain>
    </source>
</reference>
<evidence type="ECO:0000256" key="1">
    <source>
        <dbReference type="SAM" id="SignalP"/>
    </source>
</evidence>
<organism evidence="2 3">
    <name type="scientific">Actomonas aquatica</name>
    <dbReference type="NCBI Taxonomy" id="2866162"/>
    <lineage>
        <taxon>Bacteria</taxon>
        <taxon>Pseudomonadati</taxon>
        <taxon>Verrucomicrobiota</taxon>
        <taxon>Opitutia</taxon>
        <taxon>Opitutales</taxon>
        <taxon>Opitutaceae</taxon>
        <taxon>Actomonas</taxon>
    </lineage>
</organism>
<accession>A0ABZ1C945</accession>
<feature type="signal peptide" evidence="1">
    <location>
        <begin position="1"/>
        <end position="23"/>
    </location>
</feature>
<dbReference type="EMBL" id="CP139781">
    <property type="protein sequence ID" value="WRQ88026.1"/>
    <property type="molecule type" value="Genomic_DNA"/>
</dbReference>
<protein>
    <submittedName>
        <fullName evidence="2">DUF3108 domain-containing protein</fullName>
    </submittedName>
</protein>
<evidence type="ECO:0000313" key="2">
    <source>
        <dbReference type="EMBL" id="WRQ88026.1"/>
    </source>
</evidence>
<name>A0ABZ1C945_9BACT</name>
<gene>
    <name evidence="2" type="ORF">K1X11_001305</name>
</gene>
<feature type="chain" id="PRO_5045269868" evidence="1">
    <location>
        <begin position="24"/>
        <end position="270"/>
    </location>
</feature>
<dbReference type="InterPro" id="IPR021457">
    <property type="entry name" value="DUF3108"/>
</dbReference>
<dbReference type="Proteomes" id="UP000738431">
    <property type="component" value="Chromosome"/>
</dbReference>
<reference evidence="2 3" key="2">
    <citation type="submission" date="2023-12" db="EMBL/GenBank/DDBJ databases">
        <title>Description of an unclassified Opitutus bacterium of Verrucomicrobiota.</title>
        <authorList>
            <person name="Zhang D.-F."/>
        </authorList>
    </citation>
    <scope>NUCLEOTIDE SEQUENCE [LARGE SCALE GENOMIC DNA]</scope>
    <source>
        <strain evidence="2 3">WL0086</strain>
    </source>
</reference>
<sequence>MRPRFRLPLCLAFAALFLAAPHAEDKVPVQKGEQFIYRLSWGLFGKAGELRISADDSADAAGQETHVTMETSTRGLIRALYPFDGRADSFYDNESGRLLRATATTVTRTKETEANIILDYDQARATYTDVRRPERSVEVELPKLEPVDFLTTMIQTRQWDIAVGEKRNVSVLFDDEFYELTITAEAVETIKTRWGKKEALILVPRMEENPKGMFKRGGEVRVWVSRDDDHLPLRFEVKVAVGTALAILTDYTQDGIDAMASARKAKDNRN</sequence>
<evidence type="ECO:0000313" key="3">
    <source>
        <dbReference type="Proteomes" id="UP000738431"/>
    </source>
</evidence>
<proteinExistence type="predicted"/>
<keyword evidence="3" id="KW-1185">Reference proteome</keyword>